<dbReference type="GO" id="GO:0008757">
    <property type="term" value="F:S-adenosylmethionine-dependent methyltransferase activity"/>
    <property type="evidence" value="ECO:0007669"/>
    <property type="project" value="InterPro"/>
</dbReference>
<organism evidence="2 3">
    <name type="scientific">Candidatus Sungiibacteriota bacterium</name>
    <dbReference type="NCBI Taxonomy" id="2750080"/>
    <lineage>
        <taxon>Bacteria</taxon>
        <taxon>Candidatus Sungiibacteriota</taxon>
    </lineage>
</organism>
<dbReference type="Gene3D" id="3.40.50.150">
    <property type="entry name" value="Vaccinia Virus protein VP39"/>
    <property type="match status" value="1"/>
</dbReference>
<dbReference type="AlphaFoldDB" id="A0A931WPR8"/>
<name>A0A931WPR8_9BACT</name>
<protein>
    <submittedName>
        <fullName evidence="2">Methyltransferase domain-containing protein</fullName>
    </submittedName>
</protein>
<evidence type="ECO:0000313" key="3">
    <source>
        <dbReference type="Proteomes" id="UP000724148"/>
    </source>
</evidence>
<reference evidence="2" key="1">
    <citation type="submission" date="2020-07" db="EMBL/GenBank/DDBJ databases">
        <title>Huge and variable diversity of episymbiotic CPR bacteria and DPANN archaea in groundwater ecosystems.</title>
        <authorList>
            <person name="He C.Y."/>
            <person name="Keren R."/>
            <person name="Whittaker M."/>
            <person name="Farag I.F."/>
            <person name="Doudna J."/>
            <person name="Cate J.H.D."/>
            <person name="Banfield J.F."/>
        </authorList>
    </citation>
    <scope>NUCLEOTIDE SEQUENCE</scope>
    <source>
        <strain evidence="2">NC_groundwater_193_Ag_S-0.1um_51_7</strain>
    </source>
</reference>
<dbReference type="InterPro" id="IPR013216">
    <property type="entry name" value="Methyltransf_11"/>
</dbReference>
<accession>A0A931WPR8</accession>
<dbReference type="Pfam" id="PF08241">
    <property type="entry name" value="Methyltransf_11"/>
    <property type="match status" value="1"/>
</dbReference>
<keyword evidence="2" id="KW-0489">Methyltransferase</keyword>
<dbReference type="InterPro" id="IPR029063">
    <property type="entry name" value="SAM-dependent_MTases_sf"/>
</dbReference>
<dbReference type="EMBL" id="JACOZA010000097">
    <property type="protein sequence ID" value="MBI2097270.1"/>
    <property type="molecule type" value="Genomic_DNA"/>
</dbReference>
<proteinExistence type="predicted"/>
<evidence type="ECO:0000313" key="2">
    <source>
        <dbReference type="EMBL" id="MBI2097270.1"/>
    </source>
</evidence>
<keyword evidence="2" id="KW-0808">Transferase</keyword>
<dbReference type="GO" id="GO:0032259">
    <property type="term" value="P:methylation"/>
    <property type="evidence" value="ECO:0007669"/>
    <property type="project" value="UniProtKB-KW"/>
</dbReference>
<dbReference type="Proteomes" id="UP000724148">
    <property type="component" value="Unassembled WGS sequence"/>
</dbReference>
<dbReference type="SUPFAM" id="SSF53335">
    <property type="entry name" value="S-adenosyl-L-methionine-dependent methyltransferases"/>
    <property type="match status" value="1"/>
</dbReference>
<feature type="domain" description="Methyltransferase type 11" evidence="1">
    <location>
        <begin position="36"/>
        <end position="80"/>
    </location>
</feature>
<comment type="caution">
    <text evidence="2">The sequence shown here is derived from an EMBL/GenBank/DDBJ whole genome shotgun (WGS) entry which is preliminary data.</text>
</comment>
<sequence length="145" mass="16190">MLREMERVVKKEGLSRRTIVIAESDLRNPEKITPLGKREAMSLPASHFDAVVASGALEHAPLTETVRRLARLLKPGGTFFNLGLRRSPVGATLGMMYGVRPYKIADMRRAFERAGLEDIRTAKLSVEEFPANLSRVAIIARKKTF</sequence>
<gene>
    <name evidence="2" type="ORF">HYT40_03975</name>
</gene>
<evidence type="ECO:0000259" key="1">
    <source>
        <dbReference type="Pfam" id="PF08241"/>
    </source>
</evidence>